<protein>
    <submittedName>
        <fullName evidence="1">Uncharacterized protein</fullName>
    </submittedName>
</protein>
<evidence type="ECO:0000313" key="1">
    <source>
        <dbReference type="EMBL" id="KAA1074356.1"/>
    </source>
</evidence>
<gene>
    <name evidence="1" type="ORF">PGT21_002322</name>
</gene>
<evidence type="ECO:0000313" key="2">
    <source>
        <dbReference type="Proteomes" id="UP000324748"/>
    </source>
</evidence>
<dbReference type="EMBL" id="VSWC01000157">
    <property type="protein sequence ID" value="KAA1074356.1"/>
    <property type="molecule type" value="Genomic_DNA"/>
</dbReference>
<comment type="caution">
    <text evidence="1">The sequence shown here is derived from an EMBL/GenBank/DDBJ whole genome shotgun (WGS) entry which is preliminary data.</text>
</comment>
<dbReference type="Proteomes" id="UP000324748">
    <property type="component" value="Unassembled WGS sequence"/>
</dbReference>
<reference evidence="1 2" key="1">
    <citation type="submission" date="2019-05" db="EMBL/GenBank/DDBJ databases">
        <title>Emergence of the Ug99 lineage of the wheat stem rust pathogen through somatic hybridization.</title>
        <authorList>
            <person name="Li F."/>
            <person name="Upadhyaya N.M."/>
            <person name="Sperschneider J."/>
            <person name="Matny O."/>
            <person name="Nguyen-Phuc H."/>
            <person name="Mago R."/>
            <person name="Raley C."/>
            <person name="Miller M.E."/>
            <person name="Silverstein K.A.T."/>
            <person name="Henningsen E."/>
            <person name="Hirsch C.D."/>
            <person name="Visser B."/>
            <person name="Pretorius Z.A."/>
            <person name="Steffenson B.J."/>
            <person name="Schwessinger B."/>
            <person name="Dodds P.N."/>
            <person name="Figueroa M."/>
        </authorList>
    </citation>
    <scope>NUCLEOTIDE SEQUENCE [LARGE SCALE GENOMIC DNA]</scope>
    <source>
        <strain evidence="1">21-0</strain>
    </source>
</reference>
<organism evidence="1 2">
    <name type="scientific">Puccinia graminis f. sp. tritici</name>
    <dbReference type="NCBI Taxonomy" id="56615"/>
    <lineage>
        <taxon>Eukaryota</taxon>
        <taxon>Fungi</taxon>
        <taxon>Dikarya</taxon>
        <taxon>Basidiomycota</taxon>
        <taxon>Pucciniomycotina</taxon>
        <taxon>Pucciniomycetes</taxon>
        <taxon>Pucciniales</taxon>
        <taxon>Pucciniaceae</taxon>
        <taxon>Puccinia</taxon>
    </lineage>
</organism>
<accession>A0A5B0MDW3</accession>
<dbReference type="AlphaFoldDB" id="A0A5B0MDW3"/>
<name>A0A5B0MDW3_PUCGR</name>
<proteinExistence type="predicted"/>
<sequence>MTTMMMIVKQANKAVDPSASTRGYIGVVESHEGLGRRVLGRRIQRVVDTAKADDFTVSSVVARRFSGADPSGCESGLKTDGSSASFASWFPIVRSKLMDWEPQQLRWMAVMLTSSKRSCGPDDQTERLFDQLLLGGFGGFLFEGIPGGIF</sequence>
<keyword evidence="2" id="KW-1185">Reference proteome</keyword>